<dbReference type="AlphaFoldDB" id="A0A2T3J8C9"/>
<reference evidence="3 4" key="1">
    <citation type="submission" date="2018-01" db="EMBL/GenBank/DDBJ databases">
        <title>Whole genome sequencing of Histamine producing bacteria.</title>
        <authorList>
            <person name="Butler K."/>
        </authorList>
    </citation>
    <scope>NUCLEOTIDE SEQUENCE [LARGE SCALE GENOMIC DNA]</scope>
    <source>
        <strain evidence="3 4">JCM 12947</strain>
    </source>
</reference>
<evidence type="ECO:0000259" key="2">
    <source>
        <dbReference type="Pfam" id="PF19327"/>
    </source>
</evidence>
<dbReference type="EMBL" id="PYMJ01000037">
    <property type="protein sequence ID" value="PSU45047.1"/>
    <property type="molecule type" value="Genomic_DNA"/>
</dbReference>
<evidence type="ECO:0000256" key="1">
    <source>
        <dbReference type="PIRSR" id="PIRSR000846-1"/>
    </source>
</evidence>
<protein>
    <submittedName>
        <fullName evidence="3">Phosphorylase</fullName>
    </submittedName>
</protein>
<dbReference type="PANTHER" id="PTHR38420:SF1">
    <property type="entry name" value="PUTATIVE (AFU_ORTHOLOGUE AFUA_5G14690)-RELATED"/>
    <property type="match status" value="1"/>
</dbReference>
<dbReference type="Proteomes" id="UP000240987">
    <property type="component" value="Unassembled WGS sequence"/>
</dbReference>
<dbReference type="RefSeq" id="WP_107245124.1">
    <property type="nucleotide sequence ID" value="NZ_PYMJ01000037.1"/>
</dbReference>
<dbReference type="Gene3D" id="3.30.428.70">
    <property type="match status" value="1"/>
</dbReference>
<accession>A0A2T3J8C9</accession>
<dbReference type="OrthoDB" id="421767at2"/>
<dbReference type="PIRSF" id="PIRSF000846">
    <property type="entry name" value="ATP_adenylyltr"/>
    <property type="match status" value="1"/>
</dbReference>
<dbReference type="PANTHER" id="PTHR38420">
    <property type="entry name" value="AP-4-A PHOSPHORYLASE II"/>
    <property type="match status" value="1"/>
</dbReference>
<keyword evidence="4" id="KW-1185">Reference proteome</keyword>
<dbReference type="InterPro" id="IPR009163">
    <property type="entry name" value="Ap4A_phos1/2"/>
</dbReference>
<dbReference type="GO" id="GO:0009117">
    <property type="term" value="P:nucleotide metabolic process"/>
    <property type="evidence" value="ECO:0007669"/>
    <property type="project" value="InterPro"/>
</dbReference>
<dbReference type="InterPro" id="IPR036265">
    <property type="entry name" value="HIT-like_sf"/>
</dbReference>
<feature type="active site" description="Nucleophile" evidence="1">
    <location>
        <position position="138"/>
    </location>
</feature>
<dbReference type="SUPFAM" id="SSF54197">
    <property type="entry name" value="HIT-like"/>
    <property type="match status" value="1"/>
</dbReference>
<sequence>MFWTKAEKVIEQALVNNNLLPITTEACVINEAGIDYFGHVVTQNAERKFQSGTKQDNPFLPYEEEMFVADAGESHVCLLNKFPVISPHLLICSREFVPQTSPLELQDFCAWVMGFDSDNVLGFYNSGTMAGASQAHRHMQLVQSSIPLEHAIINHELPFKHHLYQFDSLSGERLYLCYLAGLRELGILDKNGLTNDNSLPSEQVCKPYNLLLTKHWMLMIPRSTNQINDVFANGINYSGRFLVKEPEQLAWLKEYGMMQFLKDCSQG</sequence>
<name>A0A2T3J8C9_9GAMM</name>
<comment type="caution">
    <text evidence="3">The sequence shown here is derived from an EMBL/GenBank/DDBJ whole genome shotgun (WGS) entry which is preliminary data.</text>
</comment>
<dbReference type="Pfam" id="PF19327">
    <property type="entry name" value="Ap4A_phos_N"/>
    <property type="match status" value="1"/>
</dbReference>
<gene>
    <name evidence="3" type="ORF">C9J12_24615</name>
</gene>
<dbReference type="InterPro" id="IPR045759">
    <property type="entry name" value="Ap4A_phos1/2_N"/>
</dbReference>
<evidence type="ECO:0000313" key="4">
    <source>
        <dbReference type="Proteomes" id="UP000240987"/>
    </source>
</evidence>
<dbReference type="GO" id="GO:0005524">
    <property type="term" value="F:ATP binding"/>
    <property type="evidence" value="ECO:0007669"/>
    <property type="project" value="InterPro"/>
</dbReference>
<dbReference type="InterPro" id="IPR043171">
    <property type="entry name" value="Ap4A_phos1/2-like"/>
</dbReference>
<evidence type="ECO:0000313" key="3">
    <source>
        <dbReference type="EMBL" id="PSU45047.1"/>
    </source>
</evidence>
<proteinExistence type="predicted"/>
<feature type="domain" description="Ap4A phosphorylase 1/2 N-terminal" evidence="2">
    <location>
        <begin position="2"/>
        <end position="158"/>
    </location>
</feature>
<dbReference type="GO" id="GO:0003877">
    <property type="term" value="F:ATP:ADP adenylyltransferase activity"/>
    <property type="evidence" value="ECO:0007669"/>
    <property type="project" value="InterPro"/>
</dbReference>
<organism evidence="3 4">
    <name type="scientific">Photobacterium frigidiphilum</name>
    <dbReference type="NCBI Taxonomy" id="264736"/>
    <lineage>
        <taxon>Bacteria</taxon>
        <taxon>Pseudomonadati</taxon>
        <taxon>Pseudomonadota</taxon>
        <taxon>Gammaproteobacteria</taxon>
        <taxon>Vibrionales</taxon>
        <taxon>Vibrionaceae</taxon>
        <taxon>Photobacterium</taxon>
    </lineage>
</organism>